<feature type="domain" description="Exoribonuclease phosphorolytic" evidence="10">
    <location>
        <begin position="155"/>
        <end position="220"/>
    </location>
</feature>
<dbReference type="InterPro" id="IPR050080">
    <property type="entry name" value="RNase_PH"/>
</dbReference>
<dbReference type="OrthoDB" id="27298at2759"/>
<evidence type="ECO:0000259" key="9">
    <source>
        <dbReference type="Pfam" id="PF01138"/>
    </source>
</evidence>
<evidence type="ECO:0000259" key="10">
    <source>
        <dbReference type="Pfam" id="PF03725"/>
    </source>
</evidence>
<dbReference type="Pfam" id="PF01138">
    <property type="entry name" value="RNase_PH"/>
    <property type="match status" value="1"/>
</dbReference>
<feature type="domain" description="Exoribonuclease phosphorolytic" evidence="9">
    <location>
        <begin position="21"/>
        <end position="152"/>
    </location>
</feature>
<dbReference type="InterPro" id="IPR015847">
    <property type="entry name" value="ExoRNase_PH_dom2"/>
</dbReference>
<dbReference type="SUPFAM" id="SSF54211">
    <property type="entry name" value="Ribosomal protein S5 domain 2-like"/>
    <property type="match status" value="1"/>
</dbReference>
<dbReference type="AlphaFoldDB" id="A0A7R9QAU4"/>
<dbReference type="GO" id="GO:0003723">
    <property type="term" value="F:RNA binding"/>
    <property type="evidence" value="ECO:0007669"/>
    <property type="project" value="TreeGrafter"/>
</dbReference>
<dbReference type="GO" id="GO:0016075">
    <property type="term" value="P:rRNA catabolic process"/>
    <property type="evidence" value="ECO:0007669"/>
    <property type="project" value="TreeGrafter"/>
</dbReference>
<evidence type="ECO:0000256" key="2">
    <source>
        <dbReference type="ARBA" id="ARBA00004604"/>
    </source>
</evidence>
<dbReference type="EMBL" id="CAJPVJ010000359">
    <property type="protein sequence ID" value="CAG2162193.1"/>
    <property type="molecule type" value="Genomic_DNA"/>
</dbReference>
<evidence type="ECO:0000256" key="8">
    <source>
        <dbReference type="ARBA" id="ARBA00073078"/>
    </source>
</evidence>
<dbReference type="GO" id="GO:0000176">
    <property type="term" value="C:nuclear exosome (RNase complex)"/>
    <property type="evidence" value="ECO:0007669"/>
    <property type="project" value="TreeGrafter"/>
</dbReference>
<evidence type="ECO:0000313" key="12">
    <source>
        <dbReference type="Proteomes" id="UP000728032"/>
    </source>
</evidence>
<comment type="function">
    <text evidence="6">Non-catalytic component of the RNA exosome complex which has 3'-&gt;5' exoribonuclease activity and participates in a multitude of cellular RNA processing and degradation events.</text>
</comment>
<reference evidence="11" key="1">
    <citation type="submission" date="2020-11" db="EMBL/GenBank/DDBJ databases">
        <authorList>
            <person name="Tran Van P."/>
        </authorList>
    </citation>
    <scope>NUCLEOTIDE SEQUENCE</scope>
</reference>
<dbReference type="Proteomes" id="UP000728032">
    <property type="component" value="Unassembled WGS sequence"/>
</dbReference>
<dbReference type="InterPro" id="IPR036345">
    <property type="entry name" value="ExoRNase_PH_dom2_sf"/>
</dbReference>
<dbReference type="InterPro" id="IPR020568">
    <property type="entry name" value="Ribosomal_Su5_D2-typ_SF"/>
</dbReference>
<dbReference type="CDD" id="cd11370">
    <property type="entry name" value="RNase_PH_RRP41"/>
    <property type="match status" value="1"/>
</dbReference>
<dbReference type="GO" id="GO:0034475">
    <property type="term" value="P:U4 snRNA 3'-end processing"/>
    <property type="evidence" value="ECO:0007669"/>
    <property type="project" value="TreeGrafter"/>
</dbReference>
<name>A0A7R9QAU4_9ACAR</name>
<comment type="subcellular location">
    <subcellularLocation>
        <location evidence="1">Cytoplasm</location>
    </subcellularLocation>
    <subcellularLocation>
        <location evidence="2">Nucleus</location>
        <location evidence="2">Nucleolus</location>
    </subcellularLocation>
</comment>
<dbReference type="GO" id="GO:0071028">
    <property type="term" value="P:nuclear mRNA surveillance"/>
    <property type="evidence" value="ECO:0007669"/>
    <property type="project" value="TreeGrafter"/>
</dbReference>
<keyword evidence="4" id="KW-0963">Cytoplasm</keyword>
<keyword evidence="5" id="KW-0271">Exosome</keyword>
<dbReference type="EMBL" id="OC915184">
    <property type="protein sequence ID" value="CAD7639123.1"/>
    <property type="molecule type" value="Genomic_DNA"/>
</dbReference>
<sequence length="243" mass="26565">MAGIELLSDEGLRCDGRRPNEVRKMSCSFGVFDQSDGSAYVELGNTRVLAAVYGPHDIRGARSKARHDRAVINCQYSMATFSTSERKHRQRGDYRSLEITSNLREVFENAILTELFPHSQIDIFVEVLQSDGSNYSACVNAATLAVIHAGIPIKDVVCACSASMVGDHSLVDINYMEESVGSGPNMTIALLPKSKQILSMESSGRMHSTAVSQVMDSAMTGCQEILQVMKASILSHTKELNKQ</sequence>
<comment type="similarity">
    <text evidence="3">Belongs to the RNase PH family.</text>
</comment>
<dbReference type="InterPro" id="IPR027408">
    <property type="entry name" value="PNPase/RNase_PH_dom_sf"/>
</dbReference>
<evidence type="ECO:0000256" key="4">
    <source>
        <dbReference type="ARBA" id="ARBA00022490"/>
    </source>
</evidence>
<dbReference type="PANTHER" id="PTHR11953:SF0">
    <property type="entry name" value="EXOSOME COMPLEX COMPONENT RRP41"/>
    <property type="match status" value="1"/>
</dbReference>
<dbReference type="Pfam" id="PF03725">
    <property type="entry name" value="RNase_PH_C"/>
    <property type="match status" value="1"/>
</dbReference>
<accession>A0A7R9QAU4</accession>
<gene>
    <name evidence="11" type="ORF">ONB1V03_LOCUS1792</name>
</gene>
<evidence type="ECO:0000256" key="6">
    <source>
        <dbReference type="ARBA" id="ARBA00058393"/>
    </source>
</evidence>
<evidence type="ECO:0000256" key="3">
    <source>
        <dbReference type="ARBA" id="ARBA00006678"/>
    </source>
</evidence>
<dbReference type="GO" id="GO:0000177">
    <property type="term" value="C:cytoplasmic exosome (RNase complex)"/>
    <property type="evidence" value="ECO:0007669"/>
    <property type="project" value="TreeGrafter"/>
</dbReference>
<dbReference type="InterPro" id="IPR001247">
    <property type="entry name" value="ExoRNase_PH_dom1"/>
</dbReference>
<dbReference type="Gene3D" id="3.30.230.70">
    <property type="entry name" value="GHMP Kinase, N-terminal domain"/>
    <property type="match status" value="1"/>
</dbReference>
<proteinExistence type="inferred from homology"/>
<dbReference type="FunFam" id="3.30.230.70:FF:000004">
    <property type="entry name" value="Exosome complex component Rrp41"/>
    <property type="match status" value="1"/>
</dbReference>
<keyword evidence="12" id="KW-1185">Reference proteome</keyword>
<dbReference type="PANTHER" id="PTHR11953">
    <property type="entry name" value="EXOSOME COMPLEX COMPONENT"/>
    <property type="match status" value="1"/>
</dbReference>
<dbReference type="GO" id="GO:0071051">
    <property type="term" value="P:poly(A)-dependent snoRNA 3'-end processing"/>
    <property type="evidence" value="ECO:0007669"/>
    <property type="project" value="TreeGrafter"/>
</dbReference>
<evidence type="ECO:0000313" key="11">
    <source>
        <dbReference type="EMBL" id="CAD7639123.1"/>
    </source>
</evidence>
<evidence type="ECO:0000256" key="5">
    <source>
        <dbReference type="ARBA" id="ARBA00022835"/>
    </source>
</evidence>
<protein>
    <recommendedName>
        <fullName evidence="8">Putative exosome complex component RRP41</fullName>
    </recommendedName>
</protein>
<organism evidence="11">
    <name type="scientific">Oppiella nova</name>
    <dbReference type="NCBI Taxonomy" id="334625"/>
    <lineage>
        <taxon>Eukaryota</taxon>
        <taxon>Metazoa</taxon>
        <taxon>Ecdysozoa</taxon>
        <taxon>Arthropoda</taxon>
        <taxon>Chelicerata</taxon>
        <taxon>Arachnida</taxon>
        <taxon>Acari</taxon>
        <taxon>Acariformes</taxon>
        <taxon>Sarcoptiformes</taxon>
        <taxon>Oribatida</taxon>
        <taxon>Brachypylina</taxon>
        <taxon>Oppioidea</taxon>
        <taxon>Oppiidae</taxon>
        <taxon>Oppiella</taxon>
    </lineage>
</organism>
<evidence type="ECO:0000256" key="7">
    <source>
        <dbReference type="ARBA" id="ARBA00062379"/>
    </source>
</evidence>
<dbReference type="SUPFAM" id="SSF55666">
    <property type="entry name" value="Ribonuclease PH domain 2-like"/>
    <property type="match status" value="1"/>
</dbReference>
<dbReference type="GO" id="GO:0005730">
    <property type="term" value="C:nucleolus"/>
    <property type="evidence" value="ECO:0007669"/>
    <property type="project" value="UniProtKB-SubCell"/>
</dbReference>
<evidence type="ECO:0000256" key="1">
    <source>
        <dbReference type="ARBA" id="ARBA00004496"/>
    </source>
</evidence>
<comment type="subunit">
    <text evidence="7">Component of the RNA exosome complex.</text>
</comment>